<evidence type="ECO:0000256" key="10">
    <source>
        <dbReference type="ARBA" id="ARBA00022801"/>
    </source>
</evidence>
<keyword evidence="12" id="KW-0007">Acetylation</keyword>
<dbReference type="GeneID" id="87880739"/>
<dbReference type="InterPro" id="IPR023577">
    <property type="entry name" value="CYTH_domain"/>
</dbReference>
<keyword evidence="8" id="KW-0963">Cytoplasm</keyword>
<comment type="subcellular location">
    <subcellularLocation>
        <location evidence="3">Cytoplasm</location>
    </subcellularLocation>
</comment>
<dbReference type="PANTHER" id="PTHR14586:SF1">
    <property type="entry name" value="THIAMINE-TRIPHOSPHATASE"/>
    <property type="match status" value="1"/>
</dbReference>
<comment type="subunit">
    <text evidence="5">Monomer.</text>
</comment>
<dbReference type="Gene3D" id="2.40.320.10">
    <property type="entry name" value="Hypothetical Protein Pfu-838710-001"/>
    <property type="match status" value="1"/>
</dbReference>
<reference evidence="15" key="1">
    <citation type="journal article" date="2023" name="Mol. Phylogenet. Evol.">
        <title>Genome-scale phylogeny and comparative genomics of the fungal order Sordariales.</title>
        <authorList>
            <person name="Hensen N."/>
            <person name="Bonometti L."/>
            <person name="Westerberg I."/>
            <person name="Brannstrom I.O."/>
            <person name="Guillou S."/>
            <person name="Cros-Aarteil S."/>
            <person name="Calhoun S."/>
            <person name="Haridas S."/>
            <person name="Kuo A."/>
            <person name="Mondo S."/>
            <person name="Pangilinan J."/>
            <person name="Riley R."/>
            <person name="LaButti K."/>
            <person name="Andreopoulos B."/>
            <person name="Lipzen A."/>
            <person name="Chen C."/>
            <person name="Yan M."/>
            <person name="Daum C."/>
            <person name="Ng V."/>
            <person name="Clum A."/>
            <person name="Steindorff A."/>
            <person name="Ohm R.A."/>
            <person name="Martin F."/>
            <person name="Silar P."/>
            <person name="Natvig D.O."/>
            <person name="Lalanne C."/>
            <person name="Gautier V."/>
            <person name="Ament-Velasquez S.L."/>
            <person name="Kruys A."/>
            <person name="Hutchinson M.I."/>
            <person name="Powell A.J."/>
            <person name="Barry K."/>
            <person name="Miller A.N."/>
            <person name="Grigoriev I.V."/>
            <person name="Debuchy R."/>
            <person name="Gladieux P."/>
            <person name="Hiltunen Thoren M."/>
            <person name="Johannesson H."/>
        </authorList>
    </citation>
    <scope>NUCLEOTIDE SEQUENCE</scope>
    <source>
        <strain evidence="15">CBS 333.67</strain>
    </source>
</reference>
<dbReference type="Proteomes" id="UP001273166">
    <property type="component" value="Unassembled WGS sequence"/>
</dbReference>
<evidence type="ECO:0000313" key="15">
    <source>
        <dbReference type="EMBL" id="KAK3306520.1"/>
    </source>
</evidence>
<keyword evidence="16" id="KW-1185">Reference proteome</keyword>
<evidence type="ECO:0000313" key="16">
    <source>
        <dbReference type="Proteomes" id="UP001273166"/>
    </source>
</evidence>
<evidence type="ECO:0000256" key="9">
    <source>
        <dbReference type="ARBA" id="ARBA00022723"/>
    </source>
</evidence>
<reference evidence="15" key="2">
    <citation type="submission" date="2023-06" db="EMBL/GenBank/DDBJ databases">
        <authorList>
            <consortium name="Lawrence Berkeley National Laboratory"/>
            <person name="Mondo S.J."/>
            <person name="Hensen N."/>
            <person name="Bonometti L."/>
            <person name="Westerberg I."/>
            <person name="Brannstrom I.O."/>
            <person name="Guillou S."/>
            <person name="Cros-Aarteil S."/>
            <person name="Calhoun S."/>
            <person name="Haridas S."/>
            <person name="Kuo A."/>
            <person name="Pangilinan J."/>
            <person name="Riley R."/>
            <person name="Labutti K."/>
            <person name="Andreopoulos B."/>
            <person name="Lipzen A."/>
            <person name="Chen C."/>
            <person name="Yanf M."/>
            <person name="Daum C."/>
            <person name="Ng V."/>
            <person name="Clum A."/>
            <person name="Steindorff A."/>
            <person name="Ohm R."/>
            <person name="Martin F."/>
            <person name="Silar P."/>
            <person name="Natvig D."/>
            <person name="Lalanne C."/>
            <person name="Gautier V."/>
            <person name="Ament-Velasquez S.L."/>
            <person name="Kruys A."/>
            <person name="Hutchinson M.I."/>
            <person name="Powell A.J."/>
            <person name="Barry K."/>
            <person name="Miller A.N."/>
            <person name="Grigoriev I.V."/>
            <person name="Debuchy R."/>
            <person name="Gladieux P."/>
            <person name="Thoren M.H."/>
            <person name="Johannesson H."/>
        </authorList>
    </citation>
    <scope>NUCLEOTIDE SEQUENCE</scope>
    <source>
        <strain evidence="15">CBS 333.67</strain>
    </source>
</reference>
<gene>
    <name evidence="15" type="ORF">B0T15DRAFT_143545</name>
</gene>
<evidence type="ECO:0000256" key="12">
    <source>
        <dbReference type="ARBA" id="ARBA00022990"/>
    </source>
</evidence>
<dbReference type="InterPro" id="IPR039582">
    <property type="entry name" value="THTPA"/>
</dbReference>
<accession>A0AAJ0GV23</accession>
<protein>
    <recommendedName>
        <fullName evidence="7">Thiamine-triphosphatase</fullName>
        <ecNumber evidence="6">3.6.1.28</ecNumber>
    </recommendedName>
</protein>
<sequence>MALRATRTLLMRVTQPPSPARQTKPRPTTILEVERKFRRLAVPTLTDICTTTTTKNHSNRYCYKYNPNPNFRSVVPLPTRTIHDIYYDTPDHTLCTSGGAWIRRRNGEWQAKLKRGGDFVNSRFEELRGAREIGNCIRSILGGVSSGGGVVVFQHEGENNFGLEKLAEFVTTREAWLVDGEFKVVRDRMDFGHEVGEVELQVEVPIDEAEKERGAVMMEEMDRRIEGFMKRYAWVWETGEAVGKLTAYFEMMMREKNGGV</sequence>
<feature type="domain" description="CYTH" evidence="14">
    <location>
        <begin position="80"/>
        <end position="212"/>
    </location>
</feature>
<comment type="cofactor">
    <cofactor evidence="1">
        <name>Mg(2+)</name>
        <dbReference type="ChEBI" id="CHEBI:18420"/>
    </cofactor>
</comment>
<evidence type="ECO:0000256" key="1">
    <source>
        <dbReference type="ARBA" id="ARBA00001946"/>
    </source>
</evidence>
<dbReference type="GO" id="GO:0042357">
    <property type="term" value="P:thiamine diphosphate metabolic process"/>
    <property type="evidence" value="ECO:0007669"/>
    <property type="project" value="TreeGrafter"/>
</dbReference>
<proteinExistence type="inferred from homology"/>
<dbReference type="GO" id="GO:0050333">
    <property type="term" value="F:thiamine triphosphate phosphatase activity"/>
    <property type="evidence" value="ECO:0007669"/>
    <property type="project" value="UniProtKB-EC"/>
</dbReference>
<dbReference type="PANTHER" id="PTHR14586">
    <property type="entry name" value="THIAMINE-TRIPHOSPHATASE"/>
    <property type="match status" value="1"/>
</dbReference>
<dbReference type="InterPro" id="IPR012177">
    <property type="entry name" value="ThTPase_euk"/>
</dbReference>
<dbReference type="GO" id="GO:0006772">
    <property type="term" value="P:thiamine metabolic process"/>
    <property type="evidence" value="ECO:0007669"/>
    <property type="project" value="InterPro"/>
</dbReference>
<comment type="catalytic activity">
    <reaction evidence="13">
        <text>thiamine triphosphate + H2O = thiamine diphosphate + phosphate + H(+)</text>
        <dbReference type="Rhea" id="RHEA:11744"/>
        <dbReference type="ChEBI" id="CHEBI:15377"/>
        <dbReference type="ChEBI" id="CHEBI:15378"/>
        <dbReference type="ChEBI" id="CHEBI:43474"/>
        <dbReference type="ChEBI" id="CHEBI:58937"/>
        <dbReference type="ChEBI" id="CHEBI:58938"/>
        <dbReference type="EC" id="3.6.1.28"/>
    </reaction>
</comment>
<comment type="function">
    <text evidence="2">Hydrolase highly specific for thiamine triphosphate (ThTP).</text>
</comment>
<keyword evidence="9" id="KW-0479">Metal-binding</keyword>
<dbReference type="AlphaFoldDB" id="A0AAJ0GV23"/>
<dbReference type="EMBL" id="JAUDZG010000003">
    <property type="protein sequence ID" value="KAK3306520.1"/>
    <property type="molecule type" value="Genomic_DNA"/>
</dbReference>
<dbReference type="SUPFAM" id="SSF55154">
    <property type="entry name" value="CYTH-like phosphatases"/>
    <property type="match status" value="1"/>
</dbReference>
<dbReference type="EC" id="3.6.1.28" evidence="6"/>
<evidence type="ECO:0000256" key="13">
    <source>
        <dbReference type="ARBA" id="ARBA00048194"/>
    </source>
</evidence>
<evidence type="ECO:0000256" key="7">
    <source>
        <dbReference type="ARBA" id="ARBA00020088"/>
    </source>
</evidence>
<keyword evidence="11" id="KW-0460">Magnesium</keyword>
<evidence type="ECO:0000256" key="3">
    <source>
        <dbReference type="ARBA" id="ARBA00004496"/>
    </source>
</evidence>
<name>A0AAJ0GV23_9PEZI</name>
<organism evidence="15 16">
    <name type="scientific">Chaetomium strumarium</name>
    <dbReference type="NCBI Taxonomy" id="1170767"/>
    <lineage>
        <taxon>Eukaryota</taxon>
        <taxon>Fungi</taxon>
        <taxon>Dikarya</taxon>
        <taxon>Ascomycota</taxon>
        <taxon>Pezizomycotina</taxon>
        <taxon>Sordariomycetes</taxon>
        <taxon>Sordariomycetidae</taxon>
        <taxon>Sordariales</taxon>
        <taxon>Chaetomiaceae</taxon>
        <taxon>Chaetomium</taxon>
    </lineage>
</organism>
<evidence type="ECO:0000256" key="8">
    <source>
        <dbReference type="ARBA" id="ARBA00022490"/>
    </source>
</evidence>
<dbReference type="RefSeq" id="XP_062722300.1">
    <property type="nucleotide sequence ID" value="XM_062861910.1"/>
</dbReference>
<dbReference type="GO" id="GO:0000287">
    <property type="term" value="F:magnesium ion binding"/>
    <property type="evidence" value="ECO:0007669"/>
    <property type="project" value="TreeGrafter"/>
</dbReference>
<dbReference type="InterPro" id="IPR033469">
    <property type="entry name" value="CYTH-like_dom_sf"/>
</dbReference>
<evidence type="ECO:0000256" key="11">
    <source>
        <dbReference type="ARBA" id="ARBA00022842"/>
    </source>
</evidence>
<dbReference type="CDD" id="cd07758">
    <property type="entry name" value="ThTPase"/>
    <property type="match status" value="1"/>
</dbReference>
<evidence type="ECO:0000259" key="14">
    <source>
        <dbReference type="Pfam" id="PF01928"/>
    </source>
</evidence>
<evidence type="ECO:0000256" key="6">
    <source>
        <dbReference type="ARBA" id="ARBA00012378"/>
    </source>
</evidence>
<dbReference type="Pfam" id="PF01928">
    <property type="entry name" value="CYTH"/>
    <property type="match status" value="1"/>
</dbReference>
<comment type="caution">
    <text evidence="15">The sequence shown here is derived from an EMBL/GenBank/DDBJ whole genome shotgun (WGS) entry which is preliminary data.</text>
</comment>
<evidence type="ECO:0000256" key="2">
    <source>
        <dbReference type="ARBA" id="ARBA00002106"/>
    </source>
</evidence>
<keyword evidence="10" id="KW-0378">Hydrolase</keyword>
<evidence type="ECO:0000256" key="4">
    <source>
        <dbReference type="ARBA" id="ARBA00008181"/>
    </source>
</evidence>
<evidence type="ECO:0000256" key="5">
    <source>
        <dbReference type="ARBA" id="ARBA00011245"/>
    </source>
</evidence>
<comment type="similarity">
    <text evidence="4">Belongs to the ThTPase family.</text>
</comment>
<dbReference type="GO" id="GO:0005737">
    <property type="term" value="C:cytoplasm"/>
    <property type="evidence" value="ECO:0007669"/>
    <property type="project" value="UniProtKB-SubCell"/>
</dbReference>